<dbReference type="OrthoDB" id="9991913at2759"/>
<proteinExistence type="inferred from homology"/>
<dbReference type="InterPro" id="IPR029752">
    <property type="entry name" value="D-isomer_DH_CS1"/>
</dbReference>
<accession>A0A179FIH2</accession>
<sequence>MAEPYNTPIPGSTPRSGSPVPHPLRHPTLVNHSRTPAPKPRVLHLGDPIRFNQNTYDLLSSQYEVIRPSTPDRERAAFAQSLREGKWGDFQGIFRPFWRSGGEMGKWDEELIKLLPESVKVFASAGAGYDWVDTKSLGERGIIYCNGGMAPADAVADLSVAMVISTFRYIPWCITAATSNSPSAFTDCHLDSPAQCHNLRNHILGIIGLGNIGQRIATRCHLGFGMKIHYFDVEQKSATVEGALSATFHDTLESLLQTADCVILCTPAGFGGDTIINSSTLKHFRQGGRFVNIARGALVNEDDLVAALESGQLSSVALDVFANEPHVHEGLRKFAAKGKAMLTCHNGGGTVETHEGFEELSMRNVMAVLSGGQALSAVNLEDVRR</sequence>
<dbReference type="InterPro" id="IPR036291">
    <property type="entry name" value="NAD(P)-bd_dom_sf"/>
</dbReference>
<dbReference type="GO" id="GO:0051287">
    <property type="term" value="F:NAD binding"/>
    <property type="evidence" value="ECO:0007669"/>
    <property type="project" value="InterPro"/>
</dbReference>
<evidence type="ECO:0000256" key="3">
    <source>
        <dbReference type="SAM" id="MobiDB-lite"/>
    </source>
</evidence>
<dbReference type="GO" id="GO:0016618">
    <property type="term" value="F:hydroxypyruvate reductase [NAD(P)H] activity"/>
    <property type="evidence" value="ECO:0007669"/>
    <property type="project" value="TreeGrafter"/>
</dbReference>
<evidence type="ECO:0000259" key="4">
    <source>
        <dbReference type="Pfam" id="PF00389"/>
    </source>
</evidence>
<comment type="similarity">
    <text evidence="2">Belongs to the D-isomer specific 2-hydroxyacid dehydrogenase family.</text>
</comment>
<dbReference type="GO" id="GO:0005829">
    <property type="term" value="C:cytosol"/>
    <property type="evidence" value="ECO:0007669"/>
    <property type="project" value="TreeGrafter"/>
</dbReference>
<evidence type="ECO:0000256" key="2">
    <source>
        <dbReference type="RuleBase" id="RU003719"/>
    </source>
</evidence>
<dbReference type="Proteomes" id="UP000078397">
    <property type="component" value="Unassembled WGS sequence"/>
</dbReference>
<dbReference type="InterPro" id="IPR050223">
    <property type="entry name" value="D-isomer_2-hydroxyacid_DH"/>
</dbReference>
<dbReference type="AlphaFoldDB" id="A0A179FIH2"/>
<dbReference type="SUPFAM" id="SSF51735">
    <property type="entry name" value="NAD(P)-binding Rossmann-fold domains"/>
    <property type="match status" value="1"/>
</dbReference>
<reference evidence="6 7" key="1">
    <citation type="journal article" date="2016" name="PLoS Pathog.">
        <title>Biosynthesis of antibiotic leucinostatins in bio-control fungus Purpureocillium lilacinum and their inhibition on phytophthora revealed by genome mining.</title>
        <authorList>
            <person name="Wang G."/>
            <person name="Liu Z."/>
            <person name="Lin R."/>
            <person name="Li E."/>
            <person name="Mao Z."/>
            <person name="Ling J."/>
            <person name="Yang Y."/>
            <person name="Yin W.B."/>
            <person name="Xie B."/>
        </authorList>
    </citation>
    <scope>NUCLEOTIDE SEQUENCE [LARGE SCALE GENOMIC DNA]</scope>
    <source>
        <strain evidence="6">170</strain>
    </source>
</reference>
<dbReference type="Pfam" id="PF00389">
    <property type="entry name" value="2-Hacid_dh"/>
    <property type="match status" value="1"/>
</dbReference>
<organism evidence="6 7">
    <name type="scientific">Pochonia chlamydosporia 170</name>
    <dbReference type="NCBI Taxonomy" id="1380566"/>
    <lineage>
        <taxon>Eukaryota</taxon>
        <taxon>Fungi</taxon>
        <taxon>Dikarya</taxon>
        <taxon>Ascomycota</taxon>
        <taxon>Pezizomycotina</taxon>
        <taxon>Sordariomycetes</taxon>
        <taxon>Hypocreomycetidae</taxon>
        <taxon>Hypocreales</taxon>
        <taxon>Clavicipitaceae</taxon>
        <taxon>Pochonia</taxon>
    </lineage>
</organism>
<dbReference type="STRING" id="1380566.A0A179FIH2"/>
<keyword evidence="7" id="KW-1185">Reference proteome</keyword>
<dbReference type="Pfam" id="PF02826">
    <property type="entry name" value="2-Hacid_dh_C"/>
    <property type="match status" value="1"/>
</dbReference>
<feature type="domain" description="D-isomer specific 2-hydroxyacid dehydrogenase catalytic" evidence="4">
    <location>
        <begin position="106"/>
        <end position="379"/>
    </location>
</feature>
<dbReference type="Gene3D" id="3.40.50.720">
    <property type="entry name" value="NAD(P)-binding Rossmann-like Domain"/>
    <property type="match status" value="2"/>
</dbReference>
<dbReference type="PANTHER" id="PTHR10996">
    <property type="entry name" value="2-HYDROXYACID DEHYDROGENASE-RELATED"/>
    <property type="match status" value="1"/>
</dbReference>
<name>A0A179FIH2_METCM</name>
<dbReference type="PANTHER" id="PTHR10996:SF281">
    <property type="entry name" value="D-ISOMER SPECIFIC 2-HYDROXYACID DEHYDROGENASE NAD-BINDING DOMAIN-CONTAINING PROTEIN-RELATED"/>
    <property type="match status" value="1"/>
</dbReference>
<gene>
    <name evidence="6" type="ORF">VFPPC_06468</name>
</gene>
<feature type="domain" description="D-isomer specific 2-hydroxyacid dehydrogenase NAD-binding" evidence="5">
    <location>
        <begin position="192"/>
        <end position="347"/>
    </location>
</feature>
<protein>
    <submittedName>
        <fullName evidence="6">D-mandelate dehydrogenase</fullName>
    </submittedName>
</protein>
<feature type="region of interest" description="Disordered" evidence="3">
    <location>
        <begin position="1"/>
        <end position="41"/>
    </location>
</feature>
<dbReference type="CDD" id="cd12168">
    <property type="entry name" value="Mand_dh_like"/>
    <property type="match status" value="1"/>
</dbReference>
<evidence type="ECO:0000256" key="1">
    <source>
        <dbReference type="ARBA" id="ARBA00023002"/>
    </source>
</evidence>
<comment type="caution">
    <text evidence="6">The sequence shown here is derived from an EMBL/GenBank/DDBJ whole genome shotgun (WGS) entry which is preliminary data.</text>
</comment>
<dbReference type="InterPro" id="IPR006139">
    <property type="entry name" value="D-isomer_2_OHA_DH_cat_dom"/>
</dbReference>
<dbReference type="EMBL" id="LSBJ02000005">
    <property type="protein sequence ID" value="OAQ65354.1"/>
    <property type="molecule type" value="Genomic_DNA"/>
</dbReference>
<dbReference type="PROSITE" id="PS00065">
    <property type="entry name" value="D_2_HYDROXYACID_DH_1"/>
    <property type="match status" value="1"/>
</dbReference>
<evidence type="ECO:0000313" key="7">
    <source>
        <dbReference type="Proteomes" id="UP000078397"/>
    </source>
</evidence>
<dbReference type="SUPFAM" id="SSF52283">
    <property type="entry name" value="Formate/glycerate dehydrogenase catalytic domain-like"/>
    <property type="match status" value="1"/>
</dbReference>
<dbReference type="GO" id="GO:0030267">
    <property type="term" value="F:glyoxylate reductase (NADPH) activity"/>
    <property type="evidence" value="ECO:0007669"/>
    <property type="project" value="TreeGrafter"/>
</dbReference>
<dbReference type="InterPro" id="IPR029753">
    <property type="entry name" value="D-isomer_DH_CS"/>
</dbReference>
<dbReference type="KEGG" id="pchm:VFPPC_06468"/>
<dbReference type="RefSeq" id="XP_018142668.1">
    <property type="nucleotide sequence ID" value="XM_018285498.1"/>
</dbReference>
<dbReference type="InterPro" id="IPR006140">
    <property type="entry name" value="D-isomer_DH_NAD-bd"/>
</dbReference>
<dbReference type="PROSITE" id="PS00671">
    <property type="entry name" value="D_2_HYDROXYACID_DH_3"/>
    <property type="match status" value="1"/>
</dbReference>
<evidence type="ECO:0000259" key="5">
    <source>
        <dbReference type="Pfam" id="PF02826"/>
    </source>
</evidence>
<dbReference type="GeneID" id="28849492"/>
<evidence type="ECO:0000313" key="6">
    <source>
        <dbReference type="EMBL" id="OAQ65354.1"/>
    </source>
</evidence>
<keyword evidence="1 2" id="KW-0560">Oxidoreductase</keyword>